<proteinExistence type="predicted"/>
<feature type="domain" description="CHASE2" evidence="1">
    <location>
        <begin position="1"/>
        <end position="221"/>
    </location>
</feature>
<organism evidence="2">
    <name type="scientific">marine metagenome</name>
    <dbReference type="NCBI Taxonomy" id="408172"/>
    <lineage>
        <taxon>unclassified sequences</taxon>
        <taxon>metagenomes</taxon>
        <taxon>ecological metagenomes</taxon>
    </lineage>
</organism>
<gene>
    <name evidence="2" type="ORF">METZ01_LOCUS511414</name>
</gene>
<dbReference type="EMBL" id="UINC01227604">
    <property type="protein sequence ID" value="SVE58560.1"/>
    <property type="molecule type" value="Genomic_DNA"/>
</dbReference>
<dbReference type="InterPro" id="IPR007890">
    <property type="entry name" value="CHASE2"/>
</dbReference>
<protein>
    <recommendedName>
        <fullName evidence="1">CHASE2 domain-containing protein</fullName>
    </recommendedName>
</protein>
<evidence type="ECO:0000259" key="1">
    <source>
        <dbReference type="Pfam" id="PF05226"/>
    </source>
</evidence>
<feature type="non-terminal residue" evidence="2">
    <location>
        <position position="230"/>
    </location>
</feature>
<name>A0A383EQG2_9ZZZZ</name>
<reference evidence="2" key="1">
    <citation type="submission" date="2018-05" db="EMBL/GenBank/DDBJ databases">
        <authorList>
            <person name="Lanie J.A."/>
            <person name="Ng W.-L."/>
            <person name="Kazmierczak K.M."/>
            <person name="Andrzejewski T.M."/>
            <person name="Davidsen T.M."/>
            <person name="Wayne K.J."/>
            <person name="Tettelin H."/>
            <person name="Glass J.I."/>
            <person name="Rusch D."/>
            <person name="Podicherti R."/>
            <person name="Tsui H.-C.T."/>
            <person name="Winkler M.E."/>
        </authorList>
    </citation>
    <scope>NUCLEOTIDE SEQUENCE</scope>
</reference>
<sequence>VVVAIDEFTHASPPFKGIPKVMWTPQIAEVQAAVLKGGAKVFGWDIILPTSASAYLSNRRFDQALLKGFISERRSGRIVLGQAQLNSQVISPHRAFAMTAGGQANIRNLDISLDDDGVSRSLPLFLEMTTKSGKKVEVPGMAMELAARAAAEKPQLTSEGVQFMGRAVPGGRTRELALNFDSRVGAIPTYSFVDLYKCAKAGKIEYFERAFSSKVVLFGLVLDIEDRKLS</sequence>
<evidence type="ECO:0000313" key="2">
    <source>
        <dbReference type="EMBL" id="SVE58560.1"/>
    </source>
</evidence>
<dbReference type="Pfam" id="PF05226">
    <property type="entry name" value="CHASE2"/>
    <property type="match status" value="1"/>
</dbReference>
<accession>A0A383EQG2</accession>
<dbReference type="AlphaFoldDB" id="A0A383EQG2"/>
<feature type="non-terminal residue" evidence="2">
    <location>
        <position position="1"/>
    </location>
</feature>